<feature type="domain" description="Response regulatory" evidence="7">
    <location>
        <begin position="681"/>
        <end position="800"/>
    </location>
</feature>
<feature type="domain" description="PAC" evidence="8">
    <location>
        <begin position="241"/>
        <end position="294"/>
    </location>
</feature>
<dbReference type="InterPro" id="IPR000700">
    <property type="entry name" value="PAS-assoc_C"/>
</dbReference>
<dbReference type="SUPFAM" id="SSF52172">
    <property type="entry name" value="CheY-like"/>
    <property type="match status" value="1"/>
</dbReference>
<dbReference type="Pfam" id="PF00512">
    <property type="entry name" value="HisKA"/>
    <property type="match status" value="1"/>
</dbReference>
<dbReference type="Pfam" id="PF00072">
    <property type="entry name" value="Response_reg"/>
    <property type="match status" value="1"/>
</dbReference>
<dbReference type="RefSeq" id="WP_377369735.1">
    <property type="nucleotide sequence ID" value="NZ_JAOTJD010000015.1"/>
</dbReference>
<dbReference type="Gene3D" id="3.30.450.20">
    <property type="entry name" value="PAS domain"/>
    <property type="match status" value="2"/>
</dbReference>
<evidence type="ECO:0000259" key="8">
    <source>
        <dbReference type="PROSITE" id="PS50113"/>
    </source>
</evidence>
<dbReference type="CDD" id="cd17546">
    <property type="entry name" value="REC_hyHK_CKI1_RcsC-like"/>
    <property type="match status" value="1"/>
</dbReference>
<dbReference type="InterPro" id="IPR003594">
    <property type="entry name" value="HATPase_dom"/>
</dbReference>
<dbReference type="Gene3D" id="3.40.50.2300">
    <property type="match status" value="1"/>
</dbReference>
<dbReference type="InterPro" id="IPR013655">
    <property type="entry name" value="PAS_fold_3"/>
</dbReference>
<evidence type="ECO:0000256" key="2">
    <source>
        <dbReference type="ARBA" id="ARBA00012438"/>
    </source>
</evidence>
<dbReference type="InterPro" id="IPR036097">
    <property type="entry name" value="HisK_dim/P_sf"/>
</dbReference>
<dbReference type="InterPro" id="IPR013656">
    <property type="entry name" value="PAS_4"/>
</dbReference>
<dbReference type="InterPro" id="IPR001789">
    <property type="entry name" value="Sig_transdc_resp-reg_receiver"/>
</dbReference>
<dbReference type="CDD" id="cd16922">
    <property type="entry name" value="HATPase_EvgS-ArcB-TorS-like"/>
    <property type="match status" value="1"/>
</dbReference>
<dbReference type="EMBL" id="JAOTJD010000015">
    <property type="protein sequence ID" value="MFD3264243.1"/>
    <property type="molecule type" value="Genomic_DNA"/>
</dbReference>
<dbReference type="SUPFAM" id="SSF47384">
    <property type="entry name" value="Homodimeric domain of signal transducing histidine kinase"/>
    <property type="match status" value="1"/>
</dbReference>
<dbReference type="PANTHER" id="PTHR45339">
    <property type="entry name" value="HYBRID SIGNAL TRANSDUCTION HISTIDINE KINASE J"/>
    <property type="match status" value="1"/>
</dbReference>
<evidence type="ECO:0000256" key="4">
    <source>
        <dbReference type="ARBA" id="ARBA00023012"/>
    </source>
</evidence>
<dbReference type="InterPro" id="IPR011006">
    <property type="entry name" value="CheY-like_superfamily"/>
</dbReference>
<sequence>MSEFRSPESVAADAAARPFELDLSQDVCDRATRLARTLFGAVESQVVLVKDGRAWRSRDPRGEYAIAPNVQWSLDTGEFLWIEDGRTDPRSCDMDTVTGPPYLRFYAAAAIRLADGSIPGVLCVTGQEVRPYEASLANRLIDLAAFIADEWDRAQATKAREHGRRERAAIMSTFAAVVQAMPASLVITDRNLTVLGCSPRWAEEVGLSALEATGRPMMELRPAVFERWRGFYERVLAGETITAERVPYRFDDGAVRWLTAEMVPWRNADGEVGGIIVASHNITKMVEALEATERSEQRLTLAMEIADIHVWEMDYQRRELIKAGAEDTFFSEEKTYEELYRDIYATIDPRDRPAVEAAWKLHVEEGAPYRPEYRLIRADDREVWTSAACRLVNDREGRPVRLIGAMQNITERKAAERALMQAKEDAEMANRAKSTFLATMSHEIRTPLNGVLGMAQAMAADELSTLQRDRLDVVRQSGETLLHILNDVLDLSKIEAGKLELEEAEFDISELARGAHAAFTAIANKKGLSFDLAVEAGARGVYVGDSTRVRQILYNLVSNALKFTESGEVRVCVARIDDGLRLTVADTGIGIPPERLASLFQKFEQADASTTRRYGGTGLGLAICRELAQLMGGAIRAESNPGKGSTFSVTLPLIKSTASHVPPAPDAGVVEAIEMEAGGLRVLAAEDNTVNQLVLKTLLHQIGVDPVIVENGKLAVEAWARQDWDVILMDVQMPEMDGPTATGVIRTREAAEGRARTPIIALTANAMAHQVAEYTEAGMDGFVAKPIEVGRLFAALQAVLEVEDEAEGCASAAA</sequence>
<evidence type="ECO:0000313" key="10">
    <source>
        <dbReference type="Proteomes" id="UP001598130"/>
    </source>
</evidence>
<evidence type="ECO:0000313" key="9">
    <source>
        <dbReference type="EMBL" id="MFD3264243.1"/>
    </source>
</evidence>
<evidence type="ECO:0000256" key="3">
    <source>
        <dbReference type="ARBA" id="ARBA00022553"/>
    </source>
</evidence>
<comment type="caution">
    <text evidence="9">The sequence shown here is derived from an EMBL/GenBank/DDBJ whole genome shotgun (WGS) entry which is preliminary data.</text>
</comment>
<protein>
    <recommendedName>
        <fullName evidence="2">histidine kinase</fullName>
        <ecNumber evidence="2">2.7.13.3</ecNumber>
    </recommendedName>
</protein>
<dbReference type="Pfam" id="PF08448">
    <property type="entry name" value="PAS_4"/>
    <property type="match status" value="1"/>
</dbReference>
<dbReference type="CDD" id="cd00082">
    <property type="entry name" value="HisKA"/>
    <property type="match status" value="1"/>
</dbReference>
<dbReference type="InterPro" id="IPR001610">
    <property type="entry name" value="PAC"/>
</dbReference>
<dbReference type="PROSITE" id="PS50113">
    <property type="entry name" value="PAC"/>
    <property type="match status" value="2"/>
</dbReference>
<keyword evidence="10" id="KW-1185">Reference proteome</keyword>
<dbReference type="EC" id="2.7.13.3" evidence="2"/>
<dbReference type="PRINTS" id="PR00344">
    <property type="entry name" value="BCTRLSENSOR"/>
</dbReference>
<dbReference type="SUPFAM" id="SSF55781">
    <property type="entry name" value="GAF domain-like"/>
    <property type="match status" value="1"/>
</dbReference>
<dbReference type="InterPro" id="IPR004358">
    <property type="entry name" value="Sig_transdc_His_kin-like_C"/>
</dbReference>
<feature type="domain" description="PAC" evidence="8">
    <location>
        <begin position="369"/>
        <end position="421"/>
    </location>
</feature>
<dbReference type="SMART" id="SM00387">
    <property type="entry name" value="HATPase_c"/>
    <property type="match status" value="1"/>
</dbReference>
<dbReference type="PANTHER" id="PTHR45339:SF1">
    <property type="entry name" value="HYBRID SIGNAL TRANSDUCTION HISTIDINE KINASE J"/>
    <property type="match status" value="1"/>
</dbReference>
<keyword evidence="3 5" id="KW-0597">Phosphoprotein</keyword>
<organism evidence="9 10">
    <name type="scientific">Phenylobacterium ferrooxidans</name>
    <dbReference type="NCBI Taxonomy" id="2982689"/>
    <lineage>
        <taxon>Bacteria</taxon>
        <taxon>Pseudomonadati</taxon>
        <taxon>Pseudomonadota</taxon>
        <taxon>Alphaproteobacteria</taxon>
        <taxon>Caulobacterales</taxon>
        <taxon>Caulobacteraceae</taxon>
        <taxon>Phenylobacterium</taxon>
    </lineage>
</organism>
<keyword evidence="9" id="KW-0067">ATP-binding</keyword>
<dbReference type="InterPro" id="IPR005467">
    <property type="entry name" value="His_kinase_dom"/>
</dbReference>
<dbReference type="Pfam" id="PF08447">
    <property type="entry name" value="PAS_3"/>
    <property type="match status" value="1"/>
</dbReference>
<keyword evidence="4" id="KW-0902">Two-component regulatory system</keyword>
<dbReference type="GO" id="GO:0005524">
    <property type="term" value="F:ATP binding"/>
    <property type="evidence" value="ECO:0007669"/>
    <property type="project" value="UniProtKB-KW"/>
</dbReference>
<dbReference type="SMART" id="SM00448">
    <property type="entry name" value="REC"/>
    <property type="match status" value="1"/>
</dbReference>
<keyword evidence="9" id="KW-0547">Nucleotide-binding</keyword>
<feature type="domain" description="Histidine kinase" evidence="6">
    <location>
        <begin position="439"/>
        <end position="655"/>
    </location>
</feature>
<proteinExistence type="predicted"/>
<dbReference type="Gene3D" id="3.30.565.10">
    <property type="entry name" value="Histidine kinase-like ATPase, C-terminal domain"/>
    <property type="match status" value="1"/>
</dbReference>
<dbReference type="InterPro" id="IPR029016">
    <property type="entry name" value="GAF-like_dom_sf"/>
</dbReference>
<dbReference type="InterPro" id="IPR036890">
    <property type="entry name" value="HATPase_C_sf"/>
</dbReference>
<dbReference type="SUPFAM" id="SSF55874">
    <property type="entry name" value="ATPase domain of HSP90 chaperone/DNA topoisomerase II/histidine kinase"/>
    <property type="match status" value="1"/>
</dbReference>
<evidence type="ECO:0000256" key="1">
    <source>
        <dbReference type="ARBA" id="ARBA00000085"/>
    </source>
</evidence>
<reference evidence="9 10" key="1">
    <citation type="submission" date="2022-09" db="EMBL/GenBank/DDBJ databases">
        <title>New species of Phenylobacterium.</title>
        <authorList>
            <person name="Mieszkin S."/>
        </authorList>
    </citation>
    <scope>NUCLEOTIDE SEQUENCE [LARGE SCALE GENOMIC DNA]</scope>
    <source>
        <strain evidence="9 10">HK31-G</strain>
    </source>
</reference>
<dbReference type="Gene3D" id="1.10.287.130">
    <property type="match status" value="1"/>
</dbReference>
<dbReference type="SUPFAM" id="SSF55785">
    <property type="entry name" value="PYP-like sensor domain (PAS domain)"/>
    <property type="match status" value="2"/>
</dbReference>
<dbReference type="Proteomes" id="UP001598130">
    <property type="component" value="Unassembled WGS sequence"/>
</dbReference>
<dbReference type="InterPro" id="IPR000014">
    <property type="entry name" value="PAS"/>
</dbReference>
<dbReference type="InterPro" id="IPR035965">
    <property type="entry name" value="PAS-like_dom_sf"/>
</dbReference>
<dbReference type="PROSITE" id="PS50110">
    <property type="entry name" value="RESPONSE_REGULATORY"/>
    <property type="match status" value="1"/>
</dbReference>
<feature type="modified residue" description="4-aspartylphosphate" evidence="5">
    <location>
        <position position="730"/>
    </location>
</feature>
<name>A0ABW6CPQ2_9CAUL</name>
<evidence type="ECO:0000259" key="7">
    <source>
        <dbReference type="PROSITE" id="PS50110"/>
    </source>
</evidence>
<dbReference type="Gene3D" id="3.30.450.40">
    <property type="match status" value="1"/>
</dbReference>
<dbReference type="PROSITE" id="PS50109">
    <property type="entry name" value="HIS_KIN"/>
    <property type="match status" value="1"/>
</dbReference>
<dbReference type="NCBIfam" id="TIGR00229">
    <property type="entry name" value="sensory_box"/>
    <property type="match status" value="2"/>
</dbReference>
<dbReference type="Pfam" id="PF02518">
    <property type="entry name" value="HATPase_c"/>
    <property type="match status" value="1"/>
</dbReference>
<accession>A0ABW6CPQ2</accession>
<dbReference type="CDD" id="cd00130">
    <property type="entry name" value="PAS"/>
    <property type="match status" value="2"/>
</dbReference>
<dbReference type="SMART" id="SM00086">
    <property type="entry name" value="PAC"/>
    <property type="match status" value="2"/>
</dbReference>
<dbReference type="InterPro" id="IPR003661">
    <property type="entry name" value="HisK_dim/P_dom"/>
</dbReference>
<evidence type="ECO:0000259" key="6">
    <source>
        <dbReference type="PROSITE" id="PS50109"/>
    </source>
</evidence>
<gene>
    <name evidence="9" type="ORF">OCL97_09755</name>
</gene>
<comment type="catalytic activity">
    <reaction evidence="1">
        <text>ATP + protein L-histidine = ADP + protein N-phospho-L-histidine.</text>
        <dbReference type="EC" id="2.7.13.3"/>
    </reaction>
</comment>
<dbReference type="SMART" id="SM00388">
    <property type="entry name" value="HisKA"/>
    <property type="match status" value="1"/>
</dbReference>
<evidence type="ECO:0000256" key="5">
    <source>
        <dbReference type="PROSITE-ProRule" id="PRU00169"/>
    </source>
</evidence>